<evidence type="ECO:0000259" key="5">
    <source>
        <dbReference type="PROSITE" id="PS01124"/>
    </source>
</evidence>
<dbReference type="SUPFAM" id="SSF49452">
    <property type="entry name" value="Starch-binding domain-like"/>
    <property type="match status" value="1"/>
</dbReference>
<dbReference type="EMBL" id="FNGS01000001">
    <property type="protein sequence ID" value="SDL24900.1"/>
    <property type="molecule type" value="Genomic_DNA"/>
</dbReference>
<feature type="transmembrane region" description="Helical" evidence="4">
    <location>
        <begin position="296"/>
        <end position="315"/>
    </location>
</feature>
<dbReference type="STRING" id="563176.SAMN04488090_0492"/>
<keyword evidence="1" id="KW-0805">Transcription regulation</keyword>
<dbReference type="SUPFAM" id="SSF81296">
    <property type="entry name" value="E set domains"/>
    <property type="match status" value="1"/>
</dbReference>
<evidence type="ECO:0000313" key="7">
    <source>
        <dbReference type="EMBL" id="SDL24900.1"/>
    </source>
</evidence>
<feature type="domain" description="HTH araC/xylS-type" evidence="5">
    <location>
        <begin position="515"/>
        <end position="619"/>
    </location>
</feature>
<dbReference type="InterPro" id="IPR013784">
    <property type="entry name" value="Carb-bd-like_fold"/>
</dbReference>
<feature type="transmembrane region" description="Helical" evidence="4">
    <location>
        <begin position="266"/>
        <end position="284"/>
    </location>
</feature>
<sequence>MRYYYLILFFWLFCGVPAGAQVRIEVVKYPPLQAPDAPLYFASDINNWNPGDPNYVMKKDKNGVFYIDLPNVPPTFEYKFTQGFWTLVEGDSTGHNRINRVYGVYSRPKVVRDVIVSWEKKIAYSFIVRNLPENTPEDASLYITGNFNNWEPASPFYKLHKSVDGTYRVTVFTDRPKLEYKFTRGSWESVEGRSSGKGRPNRVLSQHPRVVPWAIDVDIEGWEDLMSTFRFYSIYDLLLLFSVFQGILLIIAIPTIQDYNKAANRWLVISIAVASALIFAQVLSGYRAVAQSFTKIIFLPDYAMFLYAPLFYFYLQKLLFDVKEQSSRIFYHFIPAFVLTFVYLTYFLMSDSTLKYKIMNQDWDLQGVFLAVGFVGLIWNIYYWLLFRKALRFYREEFKTNHSHEQNLFYLNTVLLIQAACLCLWLFFYLALGFGRVAGMDITPTLERTVDCIWLAFSSITYFVGYFAIHQPETFKVTPQTFSIFDEVLEQPVTAILPETEEKAAVDESLLAWKQKVEAYMLKNKPFTNPQLSLNELAVKLKLPPHTLSKVINEGFEKNFFDFINSYRVDEFKLRVEDPAYRNFTLLSIAYEVGFNSKSAFNRSFKKITGKTPREYFNLAAEAE</sequence>
<feature type="transmembrane region" description="Helical" evidence="4">
    <location>
        <begin position="234"/>
        <end position="254"/>
    </location>
</feature>
<dbReference type="PANTHER" id="PTHR43280:SF29">
    <property type="entry name" value="ARAC-FAMILY TRANSCRIPTIONAL REGULATOR"/>
    <property type="match status" value="1"/>
</dbReference>
<dbReference type="GO" id="GO:0003700">
    <property type="term" value="F:DNA-binding transcription factor activity"/>
    <property type="evidence" value="ECO:0007669"/>
    <property type="project" value="InterPro"/>
</dbReference>
<dbReference type="RefSeq" id="WP_093197254.1">
    <property type="nucleotide sequence ID" value="NZ_FNGS01000001.1"/>
</dbReference>
<keyword evidence="3" id="KW-0804">Transcription</keyword>
<dbReference type="Gene3D" id="2.60.40.10">
    <property type="entry name" value="Immunoglobulins"/>
    <property type="match status" value="1"/>
</dbReference>
<feature type="transmembrane region" description="Helical" evidence="4">
    <location>
        <begin position="408"/>
        <end position="432"/>
    </location>
</feature>
<dbReference type="InterPro" id="IPR009057">
    <property type="entry name" value="Homeodomain-like_sf"/>
</dbReference>
<evidence type="ECO:0000259" key="6">
    <source>
        <dbReference type="PROSITE" id="PS51166"/>
    </source>
</evidence>
<feature type="domain" description="CBM20" evidence="6">
    <location>
        <begin position="116"/>
        <end position="224"/>
    </location>
</feature>
<feature type="transmembrane region" description="Helical" evidence="4">
    <location>
        <begin position="329"/>
        <end position="348"/>
    </location>
</feature>
<organism evidence="7 8">
    <name type="scientific">Siphonobacter aquaeclarae</name>
    <dbReference type="NCBI Taxonomy" id="563176"/>
    <lineage>
        <taxon>Bacteria</taxon>
        <taxon>Pseudomonadati</taxon>
        <taxon>Bacteroidota</taxon>
        <taxon>Cytophagia</taxon>
        <taxon>Cytophagales</taxon>
        <taxon>Cytophagaceae</taxon>
        <taxon>Siphonobacter</taxon>
    </lineage>
</organism>
<reference evidence="7 8" key="1">
    <citation type="submission" date="2016-10" db="EMBL/GenBank/DDBJ databases">
        <authorList>
            <person name="de Groot N.N."/>
        </authorList>
    </citation>
    <scope>NUCLEOTIDE SEQUENCE [LARGE SCALE GENOMIC DNA]</scope>
    <source>
        <strain evidence="7 8">DSM 21668</strain>
    </source>
</reference>
<dbReference type="PRINTS" id="PR00032">
    <property type="entry name" value="HTHARAC"/>
</dbReference>
<proteinExistence type="predicted"/>
<dbReference type="InterPro" id="IPR020449">
    <property type="entry name" value="Tscrpt_reg_AraC-type_HTH"/>
</dbReference>
<keyword evidence="4" id="KW-1133">Transmembrane helix</keyword>
<keyword evidence="4" id="KW-0472">Membrane</keyword>
<accession>A0A1G9II82</accession>
<evidence type="ECO:0000256" key="2">
    <source>
        <dbReference type="ARBA" id="ARBA00023125"/>
    </source>
</evidence>
<keyword evidence="2" id="KW-0238">DNA-binding</keyword>
<dbReference type="GO" id="GO:0043565">
    <property type="term" value="F:sequence-specific DNA binding"/>
    <property type="evidence" value="ECO:0007669"/>
    <property type="project" value="InterPro"/>
</dbReference>
<dbReference type="Pfam" id="PF12833">
    <property type="entry name" value="HTH_18"/>
    <property type="match status" value="1"/>
</dbReference>
<dbReference type="InterPro" id="IPR018060">
    <property type="entry name" value="HTH_AraC"/>
</dbReference>
<gene>
    <name evidence="7" type="ORF">SAMN04488090_0492</name>
</gene>
<dbReference type="Gene3D" id="1.10.10.60">
    <property type="entry name" value="Homeodomain-like"/>
    <property type="match status" value="2"/>
</dbReference>
<dbReference type="InterPro" id="IPR013783">
    <property type="entry name" value="Ig-like_fold"/>
</dbReference>
<evidence type="ECO:0000256" key="3">
    <source>
        <dbReference type="ARBA" id="ARBA00023163"/>
    </source>
</evidence>
<dbReference type="OrthoDB" id="5492415at2"/>
<dbReference type="GO" id="GO:2001070">
    <property type="term" value="F:starch binding"/>
    <property type="evidence" value="ECO:0007669"/>
    <property type="project" value="InterPro"/>
</dbReference>
<dbReference type="PROSITE" id="PS01124">
    <property type="entry name" value="HTH_ARAC_FAMILY_2"/>
    <property type="match status" value="1"/>
</dbReference>
<name>A0A1G9II82_9BACT</name>
<evidence type="ECO:0000313" key="8">
    <source>
        <dbReference type="Proteomes" id="UP000198901"/>
    </source>
</evidence>
<dbReference type="Proteomes" id="UP000198901">
    <property type="component" value="Unassembled WGS sequence"/>
</dbReference>
<dbReference type="PANTHER" id="PTHR43280">
    <property type="entry name" value="ARAC-FAMILY TRANSCRIPTIONAL REGULATOR"/>
    <property type="match status" value="1"/>
</dbReference>
<dbReference type="InterPro" id="IPR014756">
    <property type="entry name" value="Ig_E-set"/>
</dbReference>
<evidence type="ECO:0000256" key="4">
    <source>
        <dbReference type="SAM" id="Phobius"/>
    </source>
</evidence>
<dbReference type="PROSITE" id="PS51166">
    <property type="entry name" value="CBM20"/>
    <property type="match status" value="1"/>
</dbReference>
<keyword evidence="8" id="KW-1185">Reference proteome</keyword>
<feature type="transmembrane region" description="Helical" evidence="4">
    <location>
        <begin position="368"/>
        <end position="387"/>
    </location>
</feature>
<dbReference type="SMART" id="SM00342">
    <property type="entry name" value="HTH_ARAC"/>
    <property type="match status" value="1"/>
</dbReference>
<dbReference type="SMART" id="SM01065">
    <property type="entry name" value="CBM_2"/>
    <property type="match status" value="1"/>
</dbReference>
<keyword evidence="4" id="KW-0812">Transmembrane</keyword>
<dbReference type="AlphaFoldDB" id="A0A1G9II82"/>
<dbReference type="InterPro" id="IPR002044">
    <property type="entry name" value="CBM20"/>
</dbReference>
<protein>
    <submittedName>
        <fullName evidence="7">Helix-turn-helix domain-containing protein</fullName>
    </submittedName>
</protein>
<dbReference type="SUPFAM" id="SSF46689">
    <property type="entry name" value="Homeodomain-like"/>
    <property type="match status" value="1"/>
</dbReference>
<evidence type="ECO:0000256" key="1">
    <source>
        <dbReference type="ARBA" id="ARBA00023015"/>
    </source>
</evidence>